<name>A0A5E4LLA3_9ARCH</name>
<reference evidence="1 2" key="1">
    <citation type="submission" date="2019-08" db="EMBL/GenBank/DDBJ databases">
        <authorList>
            <person name="Vazquez-Campos X."/>
        </authorList>
    </citation>
    <scope>NUCLEOTIDE SEQUENCE [LARGE SCALE GENOMIC DNA]</scope>
    <source>
        <strain evidence="1">LFW-283_2</strain>
    </source>
</reference>
<proteinExistence type="predicted"/>
<organism evidence="1 2">
    <name type="scientific">Candidatus Bilamarchaeum dharawalense</name>
    <dbReference type="NCBI Taxonomy" id="2885759"/>
    <lineage>
        <taxon>Archaea</taxon>
        <taxon>Candidatus Micrarchaeota</taxon>
        <taxon>Candidatus Micrarchaeia</taxon>
        <taxon>Candidatus Anstonellales</taxon>
        <taxon>Candidatus Bilamarchaeaceae</taxon>
        <taxon>Candidatus Bilamarchaeum</taxon>
    </lineage>
</organism>
<dbReference type="AlphaFoldDB" id="A0A5E4LLA3"/>
<dbReference type="InterPro" id="IPR012340">
    <property type="entry name" value="NA-bd_OB-fold"/>
</dbReference>
<gene>
    <name evidence="1" type="primary">rpa</name>
    <name evidence="1" type="ORF">LFW2832_01236</name>
</gene>
<sequence length="315" mass="35608">MDLEGELRKSISEDELEKLIKEKIKSFYGLLTREAAVRLIAKERGMLKEEEKSYQLTDIPKGERKIRFTAKIKKIWPVAAYSSGKKSRVLEMDDKTATKPLILWNEDVDLVKGLRVGDEIAVRGAYERSGELHLGYSGTMEVVNKAQFSDLSNLNEGDSVHLRGVISGIEGHDKFVRNGRTIPGFSFLISDGKSERRCVIFEGLDRANKIELSDETIVEGATVKNGNIEIDESTRLLVRRLKDMLIGQIKKLECNREKLLVEIGNREIILDRENALKFFSVEVAEDISLSTVTDLKKELLLNTKVAIKEKDGQIQ</sequence>
<dbReference type="Gene3D" id="2.40.50.140">
    <property type="entry name" value="Nucleic acid-binding proteins"/>
    <property type="match status" value="2"/>
</dbReference>
<dbReference type="EMBL" id="CABMJJ010000003">
    <property type="protein sequence ID" value="VVC02790.1"/>
    <property type="molecule type" value="Genomic_DNA"/>
</dbReference>
<evidence type="ECO:0000313" key="1">
    <source>
        <dbReference type="EMBL" id="VVC02790.1"/>
    </source>
</evidence>
<dbReference type="SUPFAM" id="SSF50249">
    <property type="entry name" value="Nucleic acid-binding proteins"/>
    <property type="match status" value="1"/>
</dbReference>
<dbReference type="Proteomes" id="UP000789941">
    <property type="component" value="Unassembled WGS sequence"/>
</dbReference>
<accession>A0A5E4LLA3</accession>
<comment type="caution">
    <text evidence="1">The sequence shown here is derived from an EMBL/GenBank/DDBJ whole genome shotgun (WGS) entry which is preliminary data.</text>
</comment>
<evidence type="ECO:0000313" key="2">
    <source>
        <dbReference type="Proteomes" id="UP000789941"/>
    </source>
</evidence>
<protein>
    <submittedName>
        <fullName evidence="1">Replication factor A</fullName>
    </submittedName>
</protein>